<dbReference type="OrthoDB" id="20872at2759"/>
<keyword evidence="4" id="KW-1185">Reference proteome</keyword>
<dbReference type="InterPro" id="IPR010730">
    <property type="entry name" value="HET"/>
</dbReference>
<feature type="domain" description="DUF8212" evidence="2">
    <location>
        <begin position="255"/>
        <end position="276"/>
    </location>
</feature>
<organism evidence="3 4">
    <name type="scientific">Fusarium vanettenii (strain ATCC MYA-4622 / CBS 123669 / FGSC 9596 / NRRL 45880 / 77-13-4)</name>
    <name type="common">Fusarium solani subsp. pisi</name>
    <dbReference type="NCBI Taxonomy" id="660122"/>
    <lineage>
        <taxon>Eukaryota</taxon>
        <taxon>Fungi</taxon>
        <taxon>Dikarya</taxon>
        <taxon>Ascomycota</taxon>
        <taxon>Pezizomycotina</taxon>
        <taxon>Sordariomycetes</taxon>
        <taxon>Hypocreomycetidae</taxon>
        <taxon>Hypocreales</taxon>
        <taxon>Nectriaceae</taxon>
        <taxon>Fusarium</taxon>
        <taxon>Fusarium solani species complex</taxon>
        <taxon>Fusarium vanettenii</taxon>
    </lineage>
</organism>
<dbReference type="HOGENOM" id="CLU_000288_138_0_1"/>
<dbReference type="OMA" id="CCINRES"/>
<dbReference type="PANTHER" id="PTHR10622">
    <property type="entry name" value="HET DOMAIN-CONTAINING PROTEIN"/>
    <property type="match status" value="1"/>
</dbReference>
<dbReference type="Pfam" id="PF06985">
    <property type="entry name" value="HET"/>
    <property type="match status" value="1"/>
</dbReference>
<dbReference type="STRING" id="660122.C7ZK33"/>
<dbReference type="InParanoid" id="C7ZK33"/>
<dbReference type="VEuPathDB" id="FungiDB:NECHADRAFT_17698"/>
<dbReference type="KEGG" id="nhe:NECHADRAFT_17698"/>
<evidence type="ECO:0000313" key="4">
    <source>
        <dbReference type="Proteomes" id="UP000005206"/>
    </source>
</evidence>
<dbReference type="Pfam" id="PF26640">
    <property type="entry name" value="DUF8212"/>
    <property type="match status" value="1"/>
</dbReference>
<dbReference type="EMBL" id="GG698937">
    <property type="protein sequence ID" value="EEU35568.1"/>
    <property type="molecule type" value="Genomic_DNA"/>
</dbReference>
<sequence length="276" mass="32290">MRLLHTKNLEFVSFIGTPIEERPRYAILSHTWKDDEFLFEEARNGIRQQSRKPRRGLRKILNACKRARQDNLDYIWVDTCCIDKSSSAELSEAINSMFKWYKESASCYVFMDDVTLQGDGVMGNFDESRWFTRGWTLQELIAPHGLIFFDRHWKYMCSRDEIASRLERVTGITQSILRRRHILPPAETSHRYDYRSKCPGCGQIDEVKTDLAEEPISIKMKWAAKRRTTRPEDTSYCLLGLFDINMPLLYGEGENAFGRLQGEILKKSPDQSILTW</sequence>
<dbReference type="PANTHER" id="PTHR10622:SF10">
    <property type="entry name" value="HET DOMAIN-CONTAINING PROTEIN"/>
    <property type="match status" value="1"/>
</dbReference>
<feature type="domain" description="Heterokaryon incompatibility" evidence="1">
    <location>
        <begin position="25"/>
        <end position="113"/>
    </location>
</feature>
<accession>C7ZK33</accession>
<dbReference type="AlphaFoldDB" id="C7ZK33"/>
<evidence type="ECO:0000313" key="3">
    <source>
        <dbReference type="EMBL" id="EEU35568.1"/>
    </source>
</evidence>
<reference evidence="3 4" key="1">
    <citation type="journal article" date="2009" name="PLoS Genet.">
        <title>The genome of Nectria haematococca: contribution of supernumerary chromosomes to gene expansion.</title>
        <authorList>
            <person name="Coleman J.J."/>
            <person name="Rounsley S.D."/>
            <person name="Rodriguez-Carres M."/>
            <person name="Kuo A."/>
            <person name="Wasmann C.C."/>
            <person name="Grimwood J."/>
            <person name="Schmutz J."/>
            <person name="Taga M."/>
            <person name="White G.J."/>
            <person name="Zhou S."/>
            <person name="Schwartz D.C."/>
            <person name="Freitag M."/>
            <person name="Ma L.J."/>
            <person name="Danchin E.G."/>
            <person name="Henrissat B."/>
            <person name="Coutinho P.M."/>
            <person name="Nelson D.R."/>
            <person name="Straney D."/>
            <person name="Napoli C.A."/>
            <person name="Barker B.M."/>
            <person name="Gribskov M."/>
            <person name="Rep M."/>
            <person name="Kroken S."/>
            <person name="Molnar I."/>
            <person name="Rensing C."/>
            <person name="Kennell J.C."/>
            <person name="Zamora J."/>
            <person name="Farman M.L."/>
            <person name="Selker E.U."/>
            <person name="Salamov A."/>
            <person name="Shapiro H."/>
            <person name="Pangilinan J."/>
            <person name="Lindquist E."/>
            <person name="Lamers C."/>
            <person name="Grigoriev I.V."/>
            <person name="Geiser D.M."/>
            <person name="Covert S.F."/>
            <person name="Temporini E."/>
            <person name="Vanetten H.D."/>
        </authorList>
    </citation>
    <scope>NUCLEOTIDE SEQUENCE [LARGE SCALE GENOMIC DNA]</scope>
    <source>
        <strain evidence="4">ATCC MYA-4622 / CBS 123669 / FGSC 9596 / NRRL 45880 / 77-13-4</strain>
    </source>
</reference>
<dbReference type="RefSeq" id="XP_003041281.1">
    <property type="nucleotide sequence ID" value="XM_003041235.1"/>
</dbReference>
<dbReference type="Proteomes" id="UP000005206">
    <property type="component" value="Chromosome 11"/>
</dbReference>
<evidence type="ECO:0000259" key="1">
    <source>
        <dbReference type="Pfam" id="PF06985"/>
    </source>
</evidence>
<dbReference type="InterPro" id="IPR058525">
    <property type="entry name" value="DUF8212"/>
</dbReference>
<dbReference type="GeneID" id="9675993"/>
<protein>
    <submittedName>
        <fullName evidence="3">Uncharacterized protein</fullName>
    </submittedName>
</protein>
<feature type="non-terminal residue" evidence="3">
    <location>
        <position position="276"/>
    </location>
</feature>
<evidence type="ECO:0000259" key="2">
    <source>
        <dbReference type="Pfam" id="PF26640"/>
    </source>
</evidence>
<gene>
    <name evidence="3" type="ORF">NECHADRAFT_17698</name>
</gene>
<name>C7ZK33_FUSV7</name>
<proteinExistence type="predicted"/>